<evidence type="ECO:0000256" key="1">
    <source>
        <dbReference type="SAM" id="SignalP"/>
    </source>
</evidence>
<dbReference type="AlphaFoldDB" id="A0A2T3HL58"/>
<feature type="signal peptide" evidence="1">
    <location>
        <begin position="1"/>
        <end position="22"/>
    </location>
</feature>
<dbReference type="OrthoDB" id="6057441at2"/>
<name>A0A2T3HL58_9SPHI</name>
<feature type="chain" id="PRO_5015529956" description="Outer membrane lipoprotein-sorting protein" evidence="1">
    <location>
        <begin position="23"/>
        <end position="260"/>
    </location>
</feature>
<dbReference type="RefSeq" id="WP_107215403.1">
    <property type="nucleotide sequence ID" value="NZ_KZ686269.1"/>
</dbReference>
<sequence>MKKKLLIFICILSYAAAASASADTLGRNLKLDISRLKPGMRQYLVIMQQPAAKKKLAFWYWQRRLSLGSHLGKPTIVIDQQWFSSDSSGYRAVRSVNRATDFQPVFHSEAGGGKMRAVNWSEREIRGADTVAGNASKDLAITLNAPAWNWNLDLETFEMLPLAAGKTFVINFLDIGQDAPKLATYQVVGSENIRTFDNRQVDCWVLRSVSEHNGREYTQSFWISKANHEFLKEEDEFGGMLRYKIKMPDTVPDIGKNFAK</sequence>
<keyword evidence="3" id="KW-1185">Reference proteome</keyword>
<gene>
    <name evidence="2" type="ORF">C7T94_11105</name>
</gene>
<protein>
    <recommendedName>
        <fullName evidence="4">Outer membrane lipoprotein-sorting protein</fullName>
    </recommendedName>
</protein>
<dbReference type="Pfam" id="PF11306">
    <property type="entry name" value="DUF3108"/>
    <property type="match status" value="1"/>
</dbReference>
<evidence type="ECO:0008006" key="4">
    <source>
        <dbReference type="Google" id="ProtNLM"/>
    </source>
</evidence>
<proteinExistence type="predicted"/>
<reference evidence="2 3" key="1">
    <citation type="submission" date="2018-03" db="EMBL/GenBank/DDBJ databases">
        <authorList>
            <person name="Keele B.F."/>
        </authorList>
    </citation>
    <scope>NUCLEOTIDE SEQUENCE [LARGE SCALE GENOMIC DNA]</scope>
    <source>
        <strain evidence="2 3">YL28-9</strain>
    </source>
</reference>
<dbReference type="InterPro" id="IPR021457">
    <property type="entry name" value="DUF3108"/>
</dbReference>
<organism evidence="2 3">
    <name type="scientific">Pedobacter yulinensis</name>
    <dbReference type="NCBI Taxonomy" id="2126353"/>
    <lineage>
        <taxon>Bacteria</taxon>
        <taxon>Pseudomonadati</taxon>
        <taxon>Bacteroidota</taxon>
        <taxon>Sphingobacteriia</taxon>
        <taxon>Sphingobacteriales</taxon>
        <taxon>Sphingobacteriaceae</taxon>
        <taxon>Pedobacter</taxon>
    </lineage>
</organism>
<comment type="caution">
    <text evidence="2">The sequence shown here is derived from an EMBL/GenBank/DDBJ whole genome shotgun (WGS) entry which is preliminary data.</text>
</comment>
<evidence type="ECO:0000313" key="3">
    <source>
        <dbReference type="Proteomes" id="UP000240912"/>
    </source>
</evidence>
<keyword evidence="1" id="KW-0732">Signal</keyword>
<evidence type="ECO:0000313" key="2">
    <source>
        <dbReference type="EMBL" id="PST83143.1"/>
    </source>
</evidence>
<dbReference type="EMBL" id="PYLS01000005">
    <property type="protein sequence ID" value="PST83143.1"/>
    <property type="molecule type" value="Genomic_DNA"/>
</dbReference>
<accession>A0A2T3HL58</accession>
<dbReference type="Proteomes" id="UP000240912">
    <property type="component" value="Unassembled WGS sequence"/>
</dbReference>